<organism evidence="2 3">
    <name type="scientific">Ginsengibacter hankyongi</name>
    <dbReference type="NCBI Taxonomy" id="2607284"/>
    <lineage>
        <taxon>Bacteria</taxon>
        <taxon>Pseudomonadati</taxon>
        <taxon>Bacteroidota</taxon>
        <taxon>Chitinophagia</taxon>
        <taxon>Chitinophagales</taxon>
        <taxon>Chitinophagaceae</taxon>
        <taxon>Ginsengibacter</taxon>
    </lineage>
</organism>
<name>A0A5J5IM16_9BACT</name>
<evidence type="ECO:0000256" key="1">
    <source>
        <dbReference type="SAM" id="SignalP"/>
    </source>
</evidence>
<keyword evidence="3" id="KW-1185">Reference proteome</keyword>
<dbReference type="Pfam" id="PF02635">
    <property type="entry name" value="DsrE"/>
    <property type="match status" value="1"/>
</dbReference>
<feature type="chain" id="PRO_5023815830" evidence="1">
    <location>
        <begin position="21"/>
        <end position="218"/>
    </location>
</feature>
<feature type="signal peptide" evidence="1">
    <location>
        <begin position="1"/>
        <end position="20"/>
    </location>
</feature>
<dbReference type="InterPro" id="IPR003787">
    <property type="entry name" value="Sulphur_relay_DsrE/F-like"/>
</dbReference>
<dbReference type="EMBL" id="VYQF01000001">
    <property type="protein sequence ID" value="KAA9042186.1"/>
    <property type="molecule type" value="Genomic_DNA"/>
</dbReference>
<protein>
    <submittedName>
        <fullName evidence="2">DsrE family protein</fullName>
    </submittedName>
</protein>
<dbReference type="Gene3D" id="3.40.1260.10">
    <property type="entry name" value="DsrEFH-like"/>
    <property type="match status" value="1"/>
</dbReference>
<dbReference type="InterPro" id="IPR027396">
    <property type="entry name" value="DsrEFH-like"/>
</dbReference>
<accession>A0A5J5IM16</accession>
<keyword evidence="1" id="KW-0732">Signal</keyword>
<dbReference type="SUPFAM" id="SSF75169">
    <property type="entry name" value="DsrEFH-like"/>
    <property type="match status" value="1"/>
</dbReference>
<comment type="caution">
    <text evidence="2">The sequence shown here is derived from an EMBL/GenBank/DDBJ whole genome shotgun (WGS) entry which is preliminary data.</text>
</comment>
<dbReference type="RefSeq" id="WP_150414315.1">
    <property type="nucleotide sequence ID" value="NZ_VYQF01000001.1"/>
</dbReference>
<dbReference type="PANTHER" id="PTHR37691:SF1">
    <property type="entry name" value="BLR3518 PROTEIN"/>
    <property type="match status" value="1"/>
</dbReference>
<evidence type="ECO:0000313" key="3">
    <source>
        <dbReference type="Proteomes" id="UP000326903"/>
    </source>
</evidence>
<proteinExistence type="predicted"/>
<sequence length="218" mass="24295">MNKFLLIVCCCTCFLNPLFSQNTEVKNSPDKKVDDSITAARKDSVKWAKLASLAYFPLIKAGTFSGVLPVEGVDEIPSPKRQYKLLFEFTLNFKDSTHEKLNPGLVEIARVLNLHVASGIPISHIHPVIVVHGPSLFSIRNNGVYQSEYKKDNPNSQLILDLMKNGAKFIACGQAMNFLDIKKQELYPGVKVSLTAQTVLSNYIGQGYVWYGISEENK</sequence>
<gene>
    <name evidence="2" type="ORF">FW778_09275</name>
</gene>
<dbReference type="AlphaFoldDB" id="A0A5J5IM16"/>
<evidence type="ECO:0000313" key="2">
    <source>
        <dbReference type="EMBL" id="KAA9042186.1"/>
    </source>
</evidence>
<dbReference type="Proteomes" id="UP000326903">
    <property type="component" value="Unassembled WGS sequence"/>
</dbReference>
<dbReference type="PANTHER" id="PTHR37691">
    <property type="entry name" value="BLR3518 PROTEIN"/>
    <property type="match status" value="1"/>
</dbReference>
<reference evidence="2 3" key="1">
    <citation type="submission" date="2019-09" db="EMBL/GenBank/DDBJ databases">
        <title>Draft genome sequence of Ginsengibacter sp. BR5-29.</title>
        <authorList>
            <person name="Im W.-T."/>
        </authorList>
    </citation>
    <scope>NUCLEOTIDE SEQUENCE [LARGE SCALE GENOMIC DNA]</scope>
    <source>
        <strain evidence="2 3">BR5-29</strain>
    </source>
</reference>